<dbReference type="InterPro" id="IPR035940">
    <property type="entry name" value="CAP_sf"/>
</dbReference>
<dbReference type="EMBL" id="CAJNOH010000007">
    <property type="protein sequence ID" value="CAF0737061.1"/>
    <property type="molecule type" value="Genomic_DNA"/>
</dbReference>
<dbReference type="Gene3D" id="3.40.33.10">
    <property type="entry name" value="CAP"/>
    <property type="match status" value="1"/>
</dbReference>
<dbReference type="SMART" id="SM00198">
    <property type="entry name" value="SCP"/>
    <property type="match status" value="1"/>
</dbReference>
<name>A0A814RP79_9BILA</name>
<sequence>MHDNVQAKDANVSNTFNRNEYEQLAKIDLPSIPVHNDTSRDNEGADHDSDPLRNNGRGSHEANSQNYAAETNGTHGIPIEEFQQVVLDQHNKYRTQMKANKLQNNNDLHEKAQIRAHAEANEQPIQLSNDYNENIFVVDTGDPSKITGEHIVAAWYEERHNYNAKNESSAPHFSQLIWKISKELGIGHAYNGQRLFVVALYKPPGNIRGQFPANVDFNANDEHKPATR</sequence>
<dbReference type="AlphaFoldDB" id="A0A814RP79"/>
<proteinExistence type="predicted"/>
<dbReference type="SUPFAM" id="SSF55797">
    <property type="entry name" value="PR-1-like"/>
    <property type="match status" value="1"/>
</dbReference>
<keyword evidence="5" id="KW-1185">Reference proteome</keyword>
<evidence type="ECO:0000313" key="5">
    <source>
        <dbReference type="Proteomes" id="UP000663870"/>
    </source>
</evidence>
<evidence type="ECO:0000313" key="4">
    <source>
        <dbReference type="EMBL" id="CAF1135578.1"/>
    </source>
</evidence>
<dbReference type="InterPro" id="IPR014044">
    <property type="entry name" value="CAP_dom"/>
</dbReference>
<dbReference type="InterPro" id="IPR001283">
    <property type="entry name" value="CRISP-related"/>
</dbReference>
<organism evidence="4 5">
    <name type="scientific">Rotaria sordida</name>
    <dbReference type="NCBI Taxonomy" id="392033"/>
    <lineage>
        <taxon>Eukaryota</taxon>
        <taxon>Metazoa</taxon>
        <taxon>Spiralia</taxon>
        <taxon>Gnathifera</taxon>
        <taxon>Rotifera</taxon>
        <taxon>Eurotatoria</taxon>
        <taxon>Bdelloidea</taxon>
        <taxon>Philodinida</taxon>
        <taxon>Philodinidae</taxon>
        <taxon>Rotaria</taxon>
    </lineage>
</organism>
<evidence type="ECO:0000313" key="3">
    <source>
        <dbReference type="EMBL" id="CAF0737061.1"/>
    </source>
</evidence>
<comment type="caution">
    <text evidence="4">The sequence shown here is derived from an EMBL/GenBank/DDBJ whole genome shotgun (WGS) entry which is preliminary data.</text>
</comment>
<accession>A0A814RP79</accession>
<feature type="domain" description="SCP" evidence="2">
    <location>
        <begin position="81"/>
        <end position="209"/>
    </location>
</feature>
<dbReference type="PANTHER" id="PTHR10334">
    <property type="entry name" value="CYSTEINE-RICH SECRETORY PROTEIN-RELATED"/>
    <property type="match status" value="1"/>
</dbReference>
<dbReference type="Proteomes" id="UP000663870">
    <property type="component" value="Unassembled WGS sequence"/>
</dbReference>
<evidence type="ECO:0000256" key="1">
    <source>
        <dbReference type="SAM" id="MobiDB-lite"/>
    </source>
</evidence>
<evidence type="ECO:0000259" key="2">
    <source>
        <dbReference type="SMART" id="SM00198"/>
    </source>
</evidence>
<protein>
    <recommendedName>
        <fullName evidence="2">SCP domain-containing protein</fullName>
    </recommendedName>
</protein>
<reference evidence="4" key="1">
    <citation type="submission" date="2021-02" db="EMBL/GenBank/DDBJ databases">
        <authorList>
            <person name="Nowell W R."/>
        </authorList>
    </citation>
    <scope>NUCLEOTIDE SEQUENCE</scope>
</reference>
<dbReference type="EMBL" id="CAJNOL010000606">
    <property type="protein sequence ID" value="CAF1135578.1"/>
    <property type="molecule type" value="Genomic_DNA"/>
</dbReference>
<feature type="compositionally biased region" description="Basic and acidic residues" evidence="1">
    <location>
        <begin position="37"/>
        <end position="51"/>
    </location>
</feature>
<dbReference type="Pfam" id="PF00188">
    <property type="entry name" value="CAP"/>
    <property type="match status" value="1"/>
</dbReference>
<feature type="region of interest" description="Disordered" evidence="1">
    <location>
        <begin position="27"/>
        <end position="63"/>
    </location>
</feature>
<dbReference type="Proteomes" id="UP000663854">
    <property type="component" value="Unassembled WGS sequence"/>
</dbReference>
<gene>
    <name evidence="4" type="ORF">JXQ802_LOCUS20935</name>
    <name evidence="3" type="ORF">PYM288_LOCUS1321</name>
</gene>